<feature type="transmembrane region" description="Helical" evidence="5">
    <location>
        <begin position="88"/>
        <end position="105"/>
    </location>
</feature>
<proteinExistence type="predicted"/>
<dbReference type="RefSeq" id="WP_210854589.1">
    <property type="nucleotide sequence ID" value="NZ_JAGQDD010000009.1"/>
</dbReference>
<dbReference type="AlphaFoldDB" id="A0A941BF07"/>
<dbReference type="InterPro" id="IPR023352">
    <property type="entry name" value="MAPEG-like_dom_sf"/>
</dbReference>
<keyword evidence="7" id="KW-1185">Reference proteome</keyword>
<gene>
    <name evidence="6" type="ORF">KAK03_14130</name>
</gene>
<dbReference type="SUPFAM" id="SSF161084">
    <property type="entry name" value="MAPEG domain-like"/>
    <property type="match status" value="1"/>
</dbReference>
<accession>A0A941BF07</accession>
<evidence type="ECO:0000256" key="3">
    <source>
        <dbReference type="ARBA" id="ARBA00022989"/>
    </source>
</evidence>
<name>A0A941BF07_9BURK</name>
<evidence type="ECO:0000313" key="6">
    <source>
        <dbReference type="EMBL" id="MBQ0931621.1"/>
    </source>
</evidence>
<feature type="transmembrane region" description="Helical" evidence="5">
    <location>
        <begin position="6"/>
        <end position="26"/>
    </location>
</feature>
<evidence type="ECO:0000313" key="7">
    <source>
        <dbReference type="Proteomes" id="UP000676246"/>
    </source>
</evidence>
<feature type="transmembrane region" description="Helical" evidence="5">
    <location>
        <begin position="57"/>
        <end position="76"/>
    </location>
</feature>
<reference evidence="6 7" key="1">
    <citation type="submission" date="2021-04" db="EMBL/GenBank/DDBJ databases">
        <title>The genome sequence of Ideonella sp. 3Y2.</title>
        <authorList>
            <person name="Liu Y."/>
        </authorList>
    </citation>
    <scope>NUCLEOTIDE SEQUENCE [LARGE SCALE GENOMIC DNA]</scope>
    <source>
        <strain evidence="6 7">3Y2</strain>
    </source>
</reference>
<evidence type="ECO:0000256" key="5">
    <source>
        <dbReference type="SAM" id="Phobius"/>
    </source>
</evidence>
<dbReference type="Gene3D" id="1.20.120.550">
    <property type="entry name" value="Membrane associated eicosanoid/glutathione metabolism-like domain"/>
    <property type="match status" value="1"/>
</dbReference>
<dbReference type="Pfam" id="PF01124">
    <property type="entry name" value="MAPEG"/>
    <property type="match status" value="1"/>
</dbReference>
<sequence>MRDTALLIPVFVLAGWTGLVLLYVAFSRVRGGVSPREYTLGESPQVPARALLANRNYMNLLELPLLFYVVCLLAWVTPPVPTAAPPLAWAYVGLRLLHSLIHLSYNRVMHRFLVFGLSNVTLLALWVVVGRAVLAG</sequence>
<dbReference type="Proteomes" id="UP000676246">
    <property type="component" value="Unassembled WGS sequence"/>
</dbReference>
<dbReference type="InterPro" id="IPR001129">
    <property type="entry name" value="Membr-assoc_MAPEG"/>
</dbReference>
<comment type="caution">
    <text evidence="6">The sequence shown here is derived from an EMBL/GenBank/DDBJ whole genome shotgun (WGS) entry which is preliminary data.</text>
</comment>
<evidence type="ECO:0000256" key="2">
    <source>
        <dbReference type="ARBA" id="ARBA00022692"/>
    </source>
</evidence>
<organism evidence="6 7">
    <name type="scientific">Ideonella alba</name>
    <dbReference type="NCBI Taxonomy" id="2824118"/>
    <lineage>
        <taxon>Bacteria</taxon>
        <taxon>Pseudomonadati</taxon>
        <taxon>Pseudomonadota</taxon>
        <taxon>Betaproteobacteria</taxon>
        <taxon>Burkholderiales</taxon>
        <taxon>Sphaerotilaceae</taxon>
        <taxon>Ideonella</taxon>
    </lineage>
</organism>
<evidence type="ECO:0000256" key="4">
    <source>
        <dbReference type="ARBA" id="ARBA00023136"/>
    </source>
</evidence>
<keyword evidence="3 5" id="KW-1133">Transmembrane helix</keyword>
<feature type="transmembrane region" description="Helical" evidence="5">
    <location>
        <begin position="112"/>
        <end position="134"/>
    </location>
</feature>
<dbReference type="EMBL" id="JAGQDD010000009">
    <property type="protein sequence ID" value="MBQ0931621.1"/>
    <property type="molecule type" value="Genomic_DNA"/>
</dbReference>
<protein>
    <submittedName>
        <fullName evidence="6">MAPEG family protein</fullName>
    </submittedName>
</protein>
<keyword evidence="4 5" id="KW-0472">Membrane</keyword>
<keyword evidence="2 5" id="KW-0812">Transmembrane</keyword>
<comment type="subcellular location">
    <subcellularLocation>
        <location evidence="1">Membrane</location>
    </subcellularLocation>
</comment>
<evidence type="ECO:0000256" key="1">
    <source>
        <dbReference type="ARBA" id="ARBA00004370"/>
    </source>
</evidence>
<dbReference type="GO" id="GO:0016020">
    <property type="term" value="C:membrane"/>
    <property type="evidence" value="ECO:0007669"/>
    <property type="project" value="UniProtKB-SubCell"/>
</dbReference>